<dbReference type="Gene3D" id="2.60.120.260">
    <property type="entry name" value="Galactose-binding domain-like"/>
    <property type="match status" value="1"/>
</dbReference>
<dbReference type="InterPro" id="IPR008979">
    <property type="entry name" value="Galactose-bd-like_sf"/>
</dbReference>
<dbReference type="RefSeq" id="WP_051464588.1">
    <property type="nucleotide sequence ID" value="NZ_CP113524.1"/>
</dbReference>
<dbReference type="PANTHER" id="PTHR48098">
    <property type="entry name" value="ENTEROCHELIN ESTERASE-RELATED"/>
    <property type="match status" value="1"/>
</dbReference>
<dbReference type="EMBL" id="CP113524">
    <property type="protein sequence ID" value="WAJ22655.1"/>
    <property type="molecule type" value="Genomic_DNA"/>
</dbReference>
<evidence type="ECO:0000256" key="1">
    <source>
        <dbReference type="SAM" id="SignalP"/>
    </source>
</evidence>
<organism evidence="2 3">
    <name type="scientific">Lacrimispora xylanolytica</name>
    <dbReference type="NCBI Taxonomy" id="29375"/>
    <lineage>
        <taxon>Bacteria</taxon>
        <taxon>Bacillati</taxon>
        <taxon>Bacillota</taxon>
        <taxon>Clostridia</taxon>
        <taxon>Lachnospirales</taxon>
        <taxon>Lachnospiraceae</taxon>
        <taxon>Lacrimispora</taxon>
    </lineage>
</organism>
<feature type="chain" id="PRO_5045426181" evidence="1">
    <location>
        <begin position="37"/>
        <end position="341"/>
    </location>
</feature>
<dbReference type="InterPro" id="IPR000801">
    <property type="entry name" value="Esterase-like"/>
</dbReference>
<gene>
    <name evidence="2" type="ORF">OW255_13885</name>
</gene>
<keyword evidence="3" id="KW-1185">Reference proteome</keyword>
<name>A0ABY7A7K3_9FIRM</name>
<dbReference type="InterPro" id="IPR050583">
    <property type="entry name" value="Mycobacterial_A85_antigen"/>
</dbReference>
<dbReference type="Gene3D" id="3.40.50.1820">
    <property type="entry name" value="alpha/beta hydrolase"/>
    <property type="match status" value="1"/>
</dbReference>
<dbReference type="GO" id="GO:0016787">
    <property type="term" value="F:hydrolase activity"/>
    <property type="evidence" value="ECO:0007669"/>
    <property type="project" value="UniProtKB-KW"/>
</dbReference>
<feature type="signal peptide" evidence="1">
    <location>
        <begin position="1"/>
        <end position="36"/>
    </location>
</feature>
<evidence type="ECO:0000313" key="2">
    <source>
        <dbReference type="EMBL" id="WAJ22655.1"/>
    </source>
</evidence>
<dbReference type="Proteomes" id="UP001163115">
    <property type="component" value="Chromosome"/>
</dbReference>
<dbReference type="SUPFAM" id="SSF53474">
    <property type="entry name" value="alpha/beta-Hydrolases"/>
    <property type="match status" value="1"/>
</dbReference>
<dbReference type="CDD" id="cd04084">
    <property type="entry name" value="CBM6_xylanase-like"/>
    <property type="match status" value="1"/>
</dbReference>
<dbReference type="InterPro" id="IPR029058">
    <property type="entry name" value="AB_hydrolase_fold"/>
</dbReference>
<protein>
    <submittedName>
        <fullName evidence="2">Alpha/beta hydrolase-fold protein</fullName>
    </submittedName>
</protein>
<keyword evidence="2" id="KW-0378">Hydrolase</keyword>
<keyword evidence="1" id="KW-0732">Signal</keyword>
<dbReference type="Pfam" id="PF00756">
    <property type="entry name" value="Esterase"/>
    <property type="match status" value="1"/>
</dbReference>
<reference evidence="2" key="1">
    <citation type="submission" date="2022-11" db="EMBL/GenBank/DDBJ databases">
        <title>Lacrimispora xylanolytica sy1, complete genome.</title>
        <authorList>
            <person name="Choi S."/>
        </authorList>
    </citation>
    <scope>NUCLEOTIDE SEQUENCE</scope>
    <source>
        <strain evidence="2">Sy1</strain>
    </source>
</reference>
<proteinExistence type="predicted"/>
<evidence type="ECO:0000313" key="3">
    <source>
        <dbReference type="Proteomes" id="UP001163115"/>
    </source>
</evidence>
<accession>A0ABY7A7K3</accession>
<sequence length="341" mass="37129">MRLKPLMNEIGRKIVPAFFTLAVLLAMPVNSMAAQALPTMPPTGYDQARNNIPHGQVNSITYQSSATNSQRKARIYLPPGYSTSKKYSVLYLLHGYGGSEGDWFTGGGAANVIMDNLIANGNIQPFIIVTPNANTSSISDSKLPDDILNSLIPYIDSHYSVYTDRLHRAIAGLSYGGPQSYNIGCTNMNKFAYVGAFSGGGPVAYPTSKLFPNPAATRQQMKLLFLCIGTNDNLSYSDGIANFCKSNSIPYTYYQIPGRGHDWTVWKPSLWNFAQMASAKGFTDYGTPRSAFTQIEGESYDNQSEIQTEAFNEDGQNIGDVENGDEAIYNDIDLSSGAAGF</sequence>
<dbReference type="PANTHER" id="PTHR48098:SF1">
    <property type="entry name" value="DIACYLGLYCEROL ACYLTRANSFERASE_MYCOLYLTRANSFERASE AG85A"/>
    <property type="match status" value="1"/>
</dbReference>
<dbReference type="SUPFAM" id="SSF49785">
    <property type="entry name" value="Galactose-binding domain-like"/>
    <property type="match status" value="1"/>
</dbReference>